<dbReference type="STRING" id="742725.HMPREF9450_02334"/>
<dbReference type="Proteomes" id="UP000006008">
    <property type="component" value="Unassembled WGS sequence"/>
</dbReference>
<name>G5HBM4_9BACT</name>
<dbReference type="eggNOG" id="COG1349">
    <property type="taxonomic scope" value="Bacteria"/>
</dbReference>
<keyword evidence="6" id="KW-1185">Reference proteome</keyword>
<dbReference type="SUPFAM" id="SSF100950">
    <property type="entry name" value="NagB/RpiA/CoA transferase-like"/>
    <property type="match status" value="1"/>
</dbReference>
<dbReference type="GO" id="GO:0003677">
    <property type="term" value="F:DNA binding"/>
    <property type="evidence" value="ECO:0007669"/>
    <property type="project" value="UniProtKB-KW"/>
</dbReference>
<dbReference type="RefSeq" id="WP_009135140.1">
    <property type="nucleotide sequence ID" value="NZ_CP102250.1"/>
</dbReference>
<evidence type="ECO:0000256" key="3">
    <source>
        <dbReference type="ARBA" id="ARBA00023163"/>
    </source>
</evidence>
<proteinExistence type="predicted"/>
<evidence type="ECO:0000313" key="6">
    <source>
        <dbReference type="Proteomes" id="UP000006008"/>
    </source>
</evidence>
<dbReference type="Gene3D" id="3.40.50.1360">
    <property type="match status" value="1"/>
</dbReference>
<reference evidence="5 6" key="1">
    <citation type="submission" date="2011-08" db="EMBL/GenBank/DDBJ databases">
        <title>The Genome Sequence of Alistipes indistinctus YIT 12060.</title>
        <authorList>
            <consortium name="The Broad Institute Genome Sequencing Platform"/>
            <person name="Earl A."/>
            <person name="Ward D."/>
            <person name="Feldgarden M."/>
            <person name="Gevers D."/>
            <person name="Morotomi M."/>
            <person name="Young S.K."/>
            <person name="Zeng Q."/>
            <person name="Gargeya S."/>
            <person name="Fitzgerald M."/>
            <person name="Haas B."/>
            <person name="Abouelleil A."/>
            <person name="Alvarado L."/>
            <person name="Arachchi H.M."/>
            <person name="Berlin A."/>
            <person name="Brown A."/>
            <person name="Chapman S.B."/>
            <person name="Chen Z."/>
            <person name="Dunbar C."/>
            <person name="Freedman E."/>
            <person name="Gearin G."/>
            <person name="Gellesch M."/>
            <person name="Goldberg J."/>
            <person name="Griggs A."/>
            <person name="Gujja S."/>
            <person name="Heiman D."/>
            <person name="Howarth C."/>
            <person name="Larson L."/>
            <person name="Lui A."/>
            <person name="MacDonald P.J.P."/>
            <person name="Montmayeur A."/>
            <person name="Murphy C."/>
            <person name="Neiman D."/>
            <person name="Pearson M."/>
            <person name="Priest M."/>
            <person name="Roberts A."/>
            <person name="Saif S."/>
            <person name="Shea T."/>
            <person name="Shenoy N."/>
            <person name="Sisk P."/>
            <person name="Stolte C."/>
            <person name="Sykes S."/>
            <person name="Wortman J."/>
            <person name="Nusbaum C."/>
            <person name="Birren B."/>
        </authorList>
    </citation>
    <scope>NUCLEOTIDE SEQUENCE [LARGE SCALE GENOMIC DNA]</scope>
    <source>
        <strain evidence="5 6">YIT 12060</strain>
    </source>
</reference>
<dbReference type="PROSITE" id="PS00894">
    <property type="entry name" value="HTH_DEOR_1"/>
    <property type="match status" value="1"/>
</dbReference>
<dbReference type="GO" id="GO:0003700">
    <property type="term" value="F:DNA-binding transcription factor activity"/>
    <property type="evidence" value="ECO:0007669"/>
    <property type="project" value="InterPro"/>
</dbReference>
<organism evidence="5 6">
    <name type="scientific">Alistipes indistinctus YIT 12060</name>
    <dbReference type="NCBI Taxonomy" id="742725"/>
    <lineage>
        <taxon>Bacteria</taxon>
        <taxon>Pseudomonadati</taxon>
        <taxon>Bacteroidota</taxon>
        <taxon>Bacteroidia</taxon>
        <taxon>Bacteroidales</taxon>
        <taxon>Rikenellaceae</taxon>
        <taxon>Alistipes</taxon>
    </lineage>
</organism>
<dbReference type="InterPro" id="IPR018356">
    <property type="entry name" value="Tscrpt_reg_HTH_DeoR_CS"/>
</dbReference>
<dbReference type="InterPro" id="IPR050313">
    <property type="entry name" value="Carb_Metab_HTH_regulators"/>
</dbReference>
<comment type="caution">
    <text evidence="5">The sequence shown here is derived from an EMBL/GenBank/DDBJ whole genome shotgun (WGS) entry which is preliminary data.</text>
</comment>
<dbReference type="PATRIC" id="fig|742725.3.peg.2408"/>
<keyword evidence="1" id="KW-0805">Transcription regulation</keyword>
<evidence type="ECO:0000256" key="1">
    <source>
        <dbReference type="ARBA" id="ARBA00023015"/>
    </source>
</evidence>
<dbReference type="AlphaFoldDB" id="G5HBM4"/>
<dbReference type="SMART" id="SM01134">
    <property type="entry name" value="DeoRC"/>
    <property type="match status" value="1"/>
</dbReference>
<dbReference type="Pfam" id="PF08220">
    <property type="entry name" value="HTH_DeoR"/>
    <property type="match status" value="1"/>
</dbReference>
<dbReference type="PANTHER" id="PTHR30363:SF44">
    <property type="entry name" value="AGA OPERON TRANSCRIPTIONAL REPRESSOR-RELATED"/>
    <property type="match status" value="1"/>
</dbReference>
<dbReference type="PANTHER" id="PTHR30363">
    <property type="entry name" value="HTH-TYPE TRANSCRIPTIONAL REGULATOR SRLR-RELATED"/>
    <property type="match status" value="1"/>
</dbReference>
<sequence length="258" mass="28114">MTQIISIAQRHKYILDKLKKDGYIRVADIAKSLKVTAVTVRKDFKALEEQGLLFRTHGSACPVNPHVADRSVQLKELENRVQKEKIAQAATQLLEENDSVIIATGSTIMAFAEKIVPKGTLNVVTPSLKVSMLLSAVGNVNIIQLGGVVHKKSLSVRGTSPLISMEEFSCSKLFIGADGINEEYGVTNSNLEEAQLNREMMKAASKTIVLVDSSKFSRKGFGRICPLSQIHTVVTDGGIHASTVRMLEEQGVEVIIAE</sequence>
<dbReference type="Gene3D" id="1.10.10.10">
    <property type="entry name" value="Winged helix-like DNA-binding domain superfamily/Winged helix DNA-binding domain"/>
    <property type="match status" value="1"/>
</dbReference>
<evidence type="ECO:0000256" key="2">
    <source>
        <dbReference type="ARBA" id="ARBA00023125"/>
    </source>
</evidence>
<accession>G5HBM4</accession>
<feature type="domain" description="HTH deoR-type" evidence="4">
    <location>
        <begin position="7"/>
        <end position="62"/>
    </location>
</feature>
<keyword evidence="3" id="KW-0804">Transcription</keyword>
<dbReference type="InterPro" id="IPR001034">
    <property type="entry name" value="DeoR_HTH"/>
</dbReference>
<gene>
    <name evidence="5" type="ORF">HMPREF9450_02334</name>
</gene>
<dbReference type="InterPro" id="IPR036390">
    <property type="entry name" value="WH_DNA-bd_sf"/>
</dbReference>
<dbReference type="InterPro" id="IPR036388">
    <property type="entry name" value="WH-like_DNA-bd_sf"/>
</dbReference>
<dbReference type="InterPro" id="IPR037171">
    <property type="entry name" value="NagB/RpiA_transferase-like"/>
</dbReference>
<dbReference type="Pfam" id="PF00455">
    <property type="entry name" value="DeoRC"/>
    <property type="match status" value="1"/>
</dbReference>
<evidence type="ECO:0000313" key="5">
    <source>
        <dbReference type="EMBL" id="EHB91251.1"/>
    </source>
</evidence>
<dbReference type="SMART" id="SM00420">
    <property type="entry name" value="HTH_DEOR"/>
    <property type="match status" value="1"/>
</dbReference>
<dbReference type="InterPro" id="IPR014036">
    <property type="entry name" value="DeoR-like_C"/>
</dbReference>
<dbReference type="GeneID" id="92816998"/>
<protein>
    <recommendedName>
        <fullName evidence="4">HTH deoR-type domain-containing protein</fullName>
    </recommendedName>
</protein>
<dbReference type="PRINTS" id="PR00037">
    <property type="entry name" value="HTHLACR"/>
</dbReference>
<keyword evidence="2" id="KW-0238">DNA-binding</keyword>
<evidence type="ECO:0000259" key="4">
    <source>
        <dbReference type="PROSITE" id="PS51000"/>
    </source>
</evidence>
<dbReference type="EMBL" id="ADLD01000014">
    <property type="protein sequence ID" value="EHB91251.1"/>
    <property type="molecule type" value="Genomic_DNA"/>
</dbReference>
<dbReference type="HOGENOM" id="CLU_060699_1_4_10"/>
<dbReference type="PROSITE" id="PS51000">
    <property type="entry name" value="HTH_DEOR_2"/>
    <property type="match status" value="1"/>
</dbReference>
<dbReference type="SUPFAM" id="SSF46785">
    <property type="entry name" value="Winged helix' DNA-binding domain"/>
    <property type="match status" value="1"/>
</dbReference>